<comment type="caution">
    <text evidence="1">The sequence shown here is derived from an EMBL/GenBank/DDBJ whole genome shotgun (WGS) entry which is preliminary data.</text>
</comment>
<evidence type="ECO:0000313" key="2">
    <source>
        <dbReference type="Proteomes" id="UP000606786"/>
    </source>
</evidence>
<gene>
    <name evidence="1" type="ORF">CCAP1982_LOCUS9092</name>
</gene>
<proteinExistence type="predicted"/>
<sequence length="148" mass="16485">MNQKPNNFCVKNEIVNGWKRIKERKKFGYTTAVKTSEGTNERHEEQATTAANFKTHLRHFNKSELLRIEIAKNSSSISSISSEAAATPSGMVSGATLTCQRARSTDEECERLSDELKLRVSQSASQLTNRPTSEPVCDDKVFVMATTL</sequence>
<dbReference type="Proteomes" id="UP000606786">
    <property type="component" value="Unassembled WGS sequence"/>
</dbReference>
<organism evidence="1 2">
    <name type="scientific">Ceratitis capitata</name>
    <name type="common">Mediterranean fruit fly</name>
    <name type="synonym">Tephritis capitata</name>
    <dbReference type="NCBI Taxonomy" id="7213"/>
    <lineage>
        <taxon>Eukaryota</taxon>
        <taxon>Metazoa</taxon>
        <taxon>Ecdysozoa</taxon>
        <taxon>Arthropoda</taxon>
        <taxon>Hexapoda</taxon>
        <taxon>Insecta</taxon>
        <taxon>Pterygota</taxon>
        <taxon>Neoptera</taxon>
        <taxon>Endopterygota</taxon>
        <taxon>Diptera</taxon>
        <taxon>Brachycera</taxon>
        <taxon>Muscomorpha</taxon>
        <taxon>Tephritoidea</taxon>
        <taxon>Tephritidae</taxon>
        <taxon>Ceratitis</taxon>
        <taxon>Ceratitis</taxon>
    </lineage>
</organism>
<reference evidence="1" key="1">
    <citation type="submission" date="2020-11" db="EMBL/GenBank/DDBJ databases">
        <authorList>
            <person name="Whitehead M."/>
        </authorList>
    </citation>
    <scope>NUCLEOTIDE SEQUENCE</scope>
    <source>
        <strain evidence="1">EGII</strain>
    </source>
</reference>
<name>A0A811UQJ9_CERCA</name>
<dbReference type="AlphaFoldDB" id="A0A811UQJ9"/>
<dbReference type="EMBL" id="CAJHJT010000012">
    <property type="protein sequence ID" value="CAD7000618.1"/>
    <property type="molecule type" value="Genomic_DNA"/>
</dbReference>
<evidence type="ECO:0000313" key="1">
    <source>
        <dbReference type="EMBL" id="CAD7000618.1"/>
    </source>
</evidence>
<accession>A0A811UQJ9</accession>
<protein>
    <submittedName>
        <fullName evidence="1">(Mediterranean fruit fly) hypothetical protein</fullName>
    </submittedName>
</protein>
<keyword evidence="2" id="KW-1185">Reference proteome</keyword>